<dbReference type="InterPro" id="IPR032465">
    <property type="entry name" value="ACMSD"/>
</dbReference>
<dbReference type="InterPro" id="IPR006680">
    <property type="entry name" value="Amidohydro-rel"/>
</dbReference>
<dbReference type="Gene3D" id="3.20.20.140">
    <property type="entry name" value="Metal-dependent hydrolases"/>
    <property type="match status" value="1"/>
</dbReference>
<reference evidence="3 4" key="1">
    <citation type="journal article" date="2014" name="Int. J. Syst. Evol. Microbiol.">
        <title>Complete genome sequence of Corynebacterium casei LMG S-19264T (=DSM 44701T), isolated from a smear-ripened cheese.</title>
        <authorList>
            <consortium name="US DOE Joint Genome Institute (JGI-PGF)"/>
            <person name="Walter F."/>
            <person name="Albersmeier A."/>
            <person name="Kalinowski J."/>
            <person name="Ruckert C."/>
        </authorList>
    </citation>
    <scope>NUCLEOTIDE SEQUENCE [LARGE SCALE GENOMIC DNA]</scope>
    <source>
        <strain evidence="3 4">CGMCC 1.15286</strain>
    </source>
</reference>
<keyword evidence="4" id="KW-1185">Reference proteome</keyword>
<evidence type="ECO:0000313" key="4">
    <source>
        <dbReference type="Proteomes" id="UP000600247"/>
    </source>
</evidence>
<accession>A0A917M188</accession>
<proteinExistence type="predicted"/>
<evidence type="ECO:0000313" key="3">
    <source>
        <dbReference type="EMBL" id="GGG72656.1"/>
    </source>
</evidence>
<evidence type="ECO:0000259" key="2">
    <source>
        <dbReference type="Pfam" id="PF04909"/>
    </source>
</evidence>
<dbReference type="GO" id="GO:0016787">
    <property type="term" value="F:hydrolase activity"/>
    <property type="evidence" value="ECO:0007669"/>
    <property type="project" value="InterPro"/>
</dbReference>
<name>A0A917M188_9BACL</name>
<dbReference type="SUPFAM" id="SSF51556">
    <property type="entry name" value="Metallo-dependent hydrolases"/>
    <property type="match status" value="1"/>
</dbReference>
<dbReference type="Pfam" id="PF04909">
    <property type="entry name" value="Amidohydro_2"/>
    <property type="match status" value="1"/>
</dbReference>
<dbReference type="AlphaFoldDB" id="A0A917M188"/>
<feature type="domain" description="Amidohydrolase-related" evidence="2">
    <location>
        <begin position="81"/>
        <end position="278"/>
    </location>
</feature>
<comment type="caution">
    <text evidence="3">The sequence shown here is derived from an EMBL/GenBank/DDBJ whole genome shotgun (WGS) entry which is preliminary data.</text>
</comment>
<keyword evidence="1" id="KW-0456">Lyase</keyword>
<dbReference type="InterPro" id="IPR032466">
    <property type="entry name" value="Metal_Hydrolase"/>
</dbReference>
<evidence type="ECO:0000256" key="1">
    <source>
        <dbReference type="ARBA" id="ARBA00023239"/>
    </source>
</evidence>
<dbReference type="GO" id="GO:0016831">
    <property type="term" value="F:carboxy-lyase activity"/>
    <property type="evidence" value="ECO:0007669"/>
    <property type="project" value="InterPro"/>
</dbReference>
<organism evidence="3 4">
    <name type="scientific">Paenibacillus radicis</name>
    <name type="common">ex Gao et al. 2016</name>
    <dbReference type="NCBI Taxonomy" id="1737354"/>
    <lineage>
        <taxon>Bacteria</taxon>
        <taxon>Bacillati</taxon>
        <taxon>Bacillota</taxon>
        <taxon>Bacilli</taxon>
        <taxon>Bacillales</taxon>
        <taxon>Paenibacillaceae</taxon>
        <taxon>Paenibacillus</taxon>
    </lineage>
</organism>
<dbReference type="EMBL" id="BMHY01000005">
    <property type="protein sequence ID" value="GGG72656.1"/>
    <property type="molecule type" value="Genomic_DNA"/>
</dbReference>
<protein>
    <recommendedName>
        <fullName evidence="2">Amidohydrolase-related domain-containing protein</fullName>
    </recommendedName>
</protein>
<dbReference type="PANTHER" id="PTHR21240">
    <property type="entry name" value="2-AMINO-3-CARBOXYLMUCONATE-6-SEMIALDEHYDE DECARBOXYLASE"/>
    <property type="match status" value="1"/>
</dbReference>
<gene>
    <name evidence="3" type="ORF">GCM10010918_30680</name>
</gene>
<sequence length="283" mass="31646">MAIIDFRMKAPIPKWEKLFEDAKDVVKDYHQLRNVEPIPSNSLEEVIEELDSHDIAYAVIMGRGNEPGSSNEELADFLRSPASERFVGFIGVDTPDVEEAVRTIETFAATGLFRGVAINASVLQPHLPVGDVSWDPIFETCVKHKLPLALTLSVFLGLTGPRQNYDFVRPSQLYRAAKAYPELNFIISHGAWPLVGEAIGVASYAPNIYILPDLFVRFPEGDKYLEAANFHLSGQVLYGSNYPNVPYSFTLDKVKSFQWDEAAYRKFVYENAAKLLGLPSLSE</sequence>
<dbReference type="Proteomes" id="UP000600247">
    <property type="component" value="Unassembled WGS sequence"/>
</dbReference>
<dbReference type="RefSeq" id="WP_188890068.1">
    <property type="nucleotide sequence ID" value="NZ_BMHY01000005.1"/>
</dbReference>